<evidence type="ECO:0000259" key="9">
    <source>
        <dbReference type="PROSITE" id="PS50135"/>
    </source>
</evidence>
<keyword evidence="4 7" id="KW-0863">Zinc-finger</keyword>
<dbReference type="Proteomes" id="UP000829720">
    <property type="component" value="Unassembled WGS sequence"/>
</dbReference>
<feature type="region of interest" description="Disordered" evidence="8">
    <location>
        <begin position="247"/>
        <end position="291"/>
    </location>
</feature>
<evidence type="ECO:0000256" key="2">
    <source>
        <dbReference type="ARBA" id="ARBA00022475"/>
    </source>
</evidence>
<reference evidence="10" key="1">
    <citation type="submission" date="2021-01" db="EMBL/GenBank/DDBJ databases">
        <authorList>
            <person name="Zahm M."/>
            <person name="Roques C."/>
            <person name="Cabau C."/>
            <person name="Klopp C."/>
            <person name="Donnadieu C."/>
            <person name="Jouanno E."/>
            <person name="Lampietro C."/>
            <person name="Louis A."/>
            <person name="Herpin A."/>
            <person name="Echchiki A."/>
            <person name="Berthelot C."/>
            <person name="Parey E."/>
            <person name="Roest-Crollius H."/>
            <person name="Braasch I."/>
            <person name="Postlethwait J."/>
            <person name="Bobe J."/>
            <person name="Montfort J."/>
            <person name="Bouchez O."/>
            <person name="Begum T."/>
            <person name="Mejri S."/>
            <person name="Adams A."/>
            <person name="Chen W.-J."/>
            <person name="Guiguen Y."/>
        </authorList>
    </citation>
    <scope>NUCLEOTIDE SEQUENCE</scope>
    <source>
        <tissue evidence="10">Blood</tissue>
    </source>
</reference>
<dbReference type="CDD" id="cd02334">
    <property type="entry name" value="ZZ_dystrophin"/>
    <property type="match status" value="1"/>
</dbReference>
<dbReference type="GO" id="GO:0099536">
    <property type="term" value="P:synaptic signaling"/>
    <property type="evidence" value="ECO:0007669"/>
    <property type="project" value="TreeGrafter"/>
</dbReference>
<proteinExistence type="predicted"/>
<dbReference type="SUPFAM" id="SSF57850">
    <property type="entry name" value="RING/U-box"/>
    <property type="match status" value="1"/>
</dbReference>
<keyword evidence="3" id="KW-0479">Metal-binding</keyword>
<dbReference type="PANTHER" id="PTHR12268">
    <property type="entry name" value="E3 UBIQUITIN-PROTEIN LIGASE KCMF1"/>
    <property type="match status" value="1"/>
</dbReference>
<evidence type="ECO:0000256" key="8">
    <source>
        <dbReference type="SAM" id="MobiDB-lite"/>
    </source>
</evidence>
<evidence type="ECO:0000256" key="5">
    <source>
        <dbReference type="ARBA" id="ARBA00022833"/>
    </source>
</evidence>
<dbReference type="GO" id="GO:0045202">
    <property type="term" value="C:synapse"/>
    <property type="evidence" value="ECO:0007669"/>
    <property type="project" value="GOC"/>
</dbReference>
<dbReference type="AlphaFoldDB" id="A0A8T3DEW6"/>
<keyword evidence="2" id="KW-1003">Cell membrane</keyword>
<feature type="domain" description="ZZ-type" evidence="9">
    <location>
        <begin position="24"/>
        <end position="80"/>
    </location>
</feature>
<dbReference type="PANTHER" id="PTHR12268:SF26">
    <property type="entry name" value="UTROPHIN"/>
    <property type="match status" value="1"/>
</dbReference>
<keyword evidence="5" id="KW-0862">Zinc</keyword>
<name>A0A8T3DEW6_9TELE</name>
<dbReference type="EMBL" id="JAERUA010000009">
    <property type="protein sequence ID" value="KAI1895763.1"/>
    <property type="molecule type" value="Genomic_DNA"/>
</dbReference>
<evidence type="ECO:0000256" key="7">
    <source>
        <dbReference type="PROSITE-ProRule" id="PRU00228"/>
    </source>
</evidence>
<dbReference type="InterPro" id="IPR043145">
    <property type="entry name" value="Znf_ZZ_sf"/>
</dbReference>
<dbReference type="GO" id="GO:0005886">
    <property type="term" value="C:plasma membrane"/>
    <property type="evidence" value="ECO:0007669"/>
    <property type="project" value="UniProtKB-SubCell"/>
</dbReference>
<gene>
    <name evidence="10" type="ORF">AGOR_G00110110</name>
</gene>
<comment type="caution">
    <text evidence="10">The sequence shown here is derived from an EMBL/GenBank/DDBJ whole genome shotgun (WGS) entry which is preliminary data.</text>
</comment>
<dbReference type="FunFam" id="3.30.60.90:FF:000001">
    <property type="entry name" value="Dystrophin isoform 2"/>
    <property type="match status" value="1"/>
</dbReference>
<dbReference type="PROSITE" id="PS01357">
    <property type="entry name" value="ZF_ZZ_1"/>
    <property type="match status" value="1"/>
</dbReference>
<evidence type="ECO:0000256" key="4">
    <source>
        <dbReference type="ARBA" id="ARBA00022771"/>
    </source>
</evidence>
<comment type="subcellular location">
    <subcellularLocation>
        <location evidence="1">Cell membrane</location>
        <topology evidence="1">Peripheral membrane protein</topology>
    </subcellularLocation>
</comment>
<keyword evidence="11" id="KW-1185">Reference proteome</keyword>
<feature type="compositionally biased region" description="Low complexity" evidence="8">
    <location>
        <begin position="164"/>
        <end position="180"/>
    </location>
</feature>
<feature type="region of interest" description="Disordered" evidence="8">
    <location>
        <begin position="163"/>
        <end position="230"/>
    </location>
</feature>
<keyword evidence="6" id="KW-0472">Membrane</keyword>
<evidence type="ECO:0000256" key="6">
    <source>
        <dbReference type="ARBA" id="ARBA00023136"/>
    </source>
</evidence>
<organism evidence="10 11">
    <name type="scientific">Albula goreensis</name>
    <dbReference type="NCBI Taxonomy" id="1534307"/>
    <lineage>
        <taxon>Eukaryota</taxon>
        <taxon>Metazoa</taxon>
        <taxon>Chordata</taxon>
        <taxon>Craniata</taxon>
        <taxon>Vertebrata</taxon>
        <taxon>Euteleostomi</taxon>
        <taxon>Actinopterygii</taxon>
        <taxon>Neopterygii</taxon>
        <taxon>Teleostei</taxon>
        <taxon>Albuliformes</taxon>
        <taxon>Albulidae</taxon>
        <taxon>Albula</taxon>
    </lineage>
</organism>
<protein>
    <recommendedName>
        <fullName evidence="9">ZZ-type domain-containing protein</fullName>
    </recommendedName>
</protein>
<dbReference type="SMART" id="SM00291">
    <property type="entry name" value="ZnF_ZZ"/>
    <property type="match status" value="1"/>
</dbReference>
<dbReference type="InterPro" id="IPR000433">
    <property type="entry name" value="Znf_ZZ"/>
</dbReference>
<evidence type="ECO:0000313" key="11">
    <source>
        <dbReference type="Proteomes" id="UP000829720"/>
    </source>
</evidence>
<feature type="compositionally biased region" description="Basic and acidic residues" evidence="8">
    <location>
        <begin position="255"/>
        <end position="265"/>
    </location>
</feature>
<accession>A0A8T3DEW6</accession>
<sequence length="291" mass="32778">MRLEPQPMVWLPVLHRVAAAETAKHQAKCNICKDCPIVGFRYRSLKHFNYDVCQACFFSGRTAKGYKLSSPMVEYCTPTTSGEDVRDFTKVLKNKFRSKKYFAKHPRLGYLPVQNILGGGESAETPVTLISMCPEQYELSQWRAPVRDDTHSRIERYASRLAEMESSTSSLLTDSSSVSESMDDKLSIQTLGGKSPPTHPCSHTPQVKPCQSQSSTHILEVESSQSQCPTCTLEMEPTHIMEAEPNSFQSPTHIQQEEHRSDFLNEHSQSGPPRPQPGRPRLIPHQVMSML</sequence>
<evidence type="ECO:0000256" key="1">
    <source>
        <dbReference type="ARBA" id="ARBA00004202"/>
    </source>
</evidence>
<evidence type="ECO:0000256" key="3">
    <source>
        <dbReference type="ARBA" id="ARBA00022723"/>
    </source>
</evidence>
<dbReference type="GO" id="GO:0008270">
    <property type="term" value="F:zinc ion binding"/>
    <property type="evidence" value="ECO:0007669"/>
    <property type="project" value="UniProtKB-KW"/>
</dbReference>
<dbReference type="InterPro" id="IPR050774">
    <property type="entry name" value="KCMF1/Dystrophin"/>
</dbReference>
<evidence type="ECO:0000313" key="10">
    <source>
        <dbReference type="EMBL" id="KAI1895763.1"/>
    </source>
</evidence>
<feature type="compositionally biased region" description="Polar residues" evidence="8">
    <location>
        <begin position="201"/>
        <end position="230"/>
    </location>
</feature>
<dbReference type="OrthoDB" id="10057795at2759"/>
<dbReference type="Pfam" id="PF00569">
    <property type="entry name" value="ZZ"/>
    <property type="match status" value="1"/>
</dbReference>
<dbReference type="PROSITE" id="PS50135">
    <property type="entry name" value="ZF_ZZ_2"/>
    <property type="match status" value="1"/>
</dbReference>
<dbReference type="Gene3D" id="3.30.60.90">
    <property type="match status" value="1"/>
</dbReference>